<keyword evidence="9" id="KW-0175">Coiled coil</keyword>
<dbReference type="InterPro" id="IPR016024">
    <property type="entry name" value="ARM-type_fold"/>
</dbReference>
<accession>A0ABM1EPR0</accession>
<dbReference type="RefSeq" id="XP_014674182.1">
    <property type="nucleotide sequence ID" value="XM_014818696.1"/>
</dbReference>
<keyword evidence="12" id="KW-1185">Reference proteome</keyword>
<dbReference type="InterPro" id="IPR015172">
    <property type="entry name" value="MIF4G-like_typ-1"/>
</dbReference>
<keyword evidence="6" id="KW-0508">mRNA splicing</keyword>
<feature type="region of interest" description="Disordered" evidence="10">
    <location>
        <begin position="1"/>
        <end position="26"/>
    </location>
</feature>
<dbReference type="Pfam" id="PF02854">
    <property type="entry name" value="MIF4G"/>
    <property type="match status" value="1"/>
</dbReference>
<evidence type="ECO:0000256" key="9">
    <source>
        <dbReference type="SAM" id="Coils"/>
    </source>
</evidence>
<dbReference type="Gene3D" id="1.25.40.180">
    <property type="match status" value="3"/>
</dbReference>
<sequence>MSRRRHSSDEEEVDRKQPKRAKISEPTEIEDRLESLITRVGEKSTSSLESNLEGLAGVLEADLSNYRQKIMKILCHCAIKMPEKTTVYTTLVGLLNARNYNCGGEIVELLARNLKDALKRCVFENARTLVRFLADLVNCHVIAAGSLLQMLDDFVDVTLEDSIPQVRSDWYVYAVLSVLPWVGRELHEKKEPELERLLSTIDNYMNKRQKVHVPALRVWSSDYPHPQEEYLDCLWAQIKKLKMDRWQERTIARPYLAFDSILCEALQHNVPQVIPPPHGETCRYPYPSVVFRMFDYTDVADGPPLPGAHAIERFLIEENLHRIVRTNCQERKDCAAALVSFPDPKSKIPLNYMIVEVMLAEMFTLPQPPSIDIFYGSAFIELCKLAPSTFPQVLAQAVEILFERLDTMNMSCADRFCSWFAYHLSNFQFRWSWDEWIPCLGVDAELPKPKFIGETLIRCMRLSYHHRVREIVPESYHPLVPVKPEPVYKYEQNGASVHKGVMTAQQLMAAIKAKCTPEEALAILKTVPTPMDEDDAAYNPVKIDVFVTTLLFLGSKSFSHAFAGIAKFHYIFKALAEVEDAQIAILRSMYDVWRNHQQMMVVLVDKFLKTQIVECSAVANWLFAKDMAPDLTKFYVWEIMHSSIRRMTKQVQKLQQELEDAHEKIEAAARNKEAGLEADDDETPTDEMLERMEERLETLQSQQKNLFLIVFQRFIIILTEHLVKCEASGHDYNTPWYRYCTGRLLEVFLMHHDQVFKYISTLESLLFTSDIDLHILEVFQQFCSLRS</sequence>
<dbReference type="RefSeq" id="XP_014674181.1">
    <property type="nucleotide sequence ID" value="XM_014818695.1"/>
</dbReference>
<feature type="coiled-coil region" evidence="9">
    <location>
        <begin position="644"/>
        <end position="709"/>
    </location>
</feature>
<feature type="domain" description="MIF4G" evidence="11">
    <location>
        <begin position="30"/>
        <end position="242"/>
    </location>
</feature>
<evidence type="ECO:0000256" key="2">
    <source>
        <dbReference type="ARBA" id="ARBA00007413"/>
    </source>
</evidence>
<dbReference type="PANTHER" id="PTHR12412:SF2">
    <property type="entry name" value="NUCLEAR CAP-BINDING PROTEIN SUBUNIT 1"/>
    <property type="match status" value="1"/>
</dbReference>
<protein>
    <recommendedName>
        <fullName evidence="3">Nuclear cap-binding protein subunit 1</fullName>
    </recommendedName>
    <alternativeName>
        <fullName evidence="8">80 kDa nuclear cap-binding protein</fullName>
    </alternativeName>
</protein>
<evidence type="ECO:0000313" key="14">
    <source>
        <dbReference type="RefSeq" id="XP_014674182.1"/>
    </source>
</evidence>
<reference evidence="13 14" key="1">
    <citation type="submission" date="2025-05" db="UniProtKB">
        <authorList>
            <consortium name="RefSeq"/>
        </authorList>
    </citation>
    <scope>IDENTIFICATION</scope>
</reference>
<evidence type="ECO:0000259" key="11">
    <source>
        <dbReference type="SMART" id="SM00543"/>
    </source>
</evidence>
<evidence type="ECO:0000256" key="8">
    <source>
        <dbReference type="ARBA" id="ARBA00030965"/>
    </source>
</evidence>
<evidence type="ECO:0000256" key="6">
    <source>
        <dbReference type="ARBA" id="ARBA00023187"/>
    </source>
</evidence>
<comment type="similarity">
    <text evidence="2">Belongs to the NCBP1 family.</text>
</comment>
<keyword evidence="5" id="KW-0506">mRNA capping</keyword>
<dbReference type="GeneID" id="106814386"/>
<evidence type="ECO:0000256" key="1">
    <source>
        <dbReference type="ARBA" id="ARBA00004123"/>
    </source>
</evidence>
<dbReference type="PANTHER" id="PTHR12412">
    <property type="entry name" value="CAP BINDING PROTEIN"/>
    <property type="match status" value="1"/>
</dbReference>
<proteinExistence type="inferred from homology"/>
<evidence type="ECO:0000256" key="5">
    <source>
        <dbReference type="ARBA" id="ARBA00023042"/>
    </source>
</evidence>
<keyword evidence="7" id="KW-0539">Nucleus</keyword>
<dbReference type="RefSeq" id="XP_014674183.1">
    <property type="nucleotide sequence ID" value="XM_014818697.1"/>
</dbReference>
<evidence type="ECO:0000256" key="7">
    <source>
        <dbReference type="ARBA" id="ARBA00023242"/>
    </source>
</evidence>
<organism evidence="12 13">
    <name type="scientific">Priapulus caudatus</name>
    <name type="common">Priapulid worm</name>
    <dbReference type="NCBI Taxonomy" id="37621"/>
    <lineage>
        <taxon>Eukaryota</taxon>
        <taxon>Metazoa</taxon>
        <taxon>Ecdysozoa</taxon>
        <taxon>Scalidophora</taxon>
        <taxon>Priapulida</taxon>
        <taxon>Priapulimorpha</taxon>
        <taxon>Priapulimorphida</taxon>
        <taxon>Priapulidae</taxon>
        <taxon>Priapulus</taxon>
    </lineage>
</organism>
<comment type="subcellular location">
    <subcellularLocation>
        <location evidence="1">Nucleus</location>
    </subcellularLocation>
</comment>
<evidence type="ECO:0000256" key="4">
    <source>
        <dbReference type="ARBA" id="ARBA00022664"/>
    </source>
</evidence>
<evidence type="ECO:0000313" key="12">
    <source>
        <dbReference type="Proteomes" id="UP000695022"/>
    </source>
</evidence>
<evidence type="ECO:0000313" key="13">
    <source>
        <dbReference type="RefSeq" id="XP_014674181.1"/>
    </source>
</evidence>
<evidence type="ECO:0000313" key="15">
    <source>
        <dbReference type="RefSeq" id="XP_014674183.1"/>
    </source>
</evidence>
<dbReference type="InterPro" id="IPR003890">
    <property type="entry name" value="MIF4G-like_typ-3"/>
</dbReference>
<dbReference type="Pfam" id="PF09088">
    <property type="entry name" value="MIF4G_like"/>
    <property type="match status" value="1"/>
</dbReference>
<dbReference type="Proteomes" id="UP000695022">
    <property type="component" value="Unplaced"/>
</dbReference>
<keyword evidence="4" id="KW-0507">mRNA processing</keyword>
<dbReference type="SMART" id="SM00543">
    <property type="entry name" value="MIF4G"/>
    <property type="match status" value="1"/>
</dbReference>
<evidence type="ECO:0000256" key="3">
    <source>
        <dbReference type="ARBA" id="ARBA00019879"/>
    </source>
</evidence>
<name>A0ABM1EPR0_PRICU</name>
<gene>
    <name evidence="13 14 15" type="primary">LOC106814386</name>
</gene>
<evidence type="ECO:0000256" key="10">
    <source>
        <dbReference type="SAM" id="MobiDB-lite"/>
    </source>
</evidence>
<dbReference type="SUPFAM" id="SSF48371">
    <property type="entry name" value="ARM repeat"/>
    <property type="match status" value="3"/>
</dbReference>
<dbReference type="InterPro" id="IPR015174">
    <property type="entry name" value="MIF4G-like_typ-2"/>
</dbReference>
<dbReference type="Pfam" id="PF09090">
    <property type="entry name" value="MIF4G_like_2"/>
    <property type="match status" value="1"/>
</dbReference>
<dbReference type="InterPro" id="IPR027159">
    <property type="entry name" value="CBP80"/>
</dbReference>